<name>A0A6J0LE25_RAPSA</name>
<dbReference type="KEGG" id="rsz:108829267"/>
<dbReference type="GO" id="GO:0003676">
    <property type="term" value="F:nucleic acid binding"/>
    <property type="evidence" value="ECO:0007669"/>
    <property type="project" value="InterPro"/>
</dbReference>
<dbReference type="GO" id="GO:0004523">
    <property type="term" value="F:RNA-DNA hybrid ribonuclease activity"/>
    <property type="evidence" value="ECO:0007669"/>
    <property type="project" value="InterPro"/>
</dbReference>
<dbReference type="Gene3D" id="3.30.420.10">
    <property type="entry name" value="Ribonuclease H-like superfamily/Ribonuclease H"/>
    <property type="match status" value="1"/>
</dbReference>
<protein>
    <submittedName>
        <fullName evidence="3">Uncharacterized protein LOC108829267</fullName>
    </submittedName>
</protein>
<dbReference type="PANTHER" id="PTHR34146">
    <property type="entry name" value="POLYNUCLEOTIDYL TRANSFERASE, RIBONUCLEASE H-LIKE SUPERFAMILY PROTEIN-RELATED"/>
    <property type="match status" value="1"/>
</dbReference>
<dbReference type="RefSeq" id="XP_018458435.1">
    <property type="nucleotide sequence ID" value="XM_018602933.1"/>
</dbReference>
<organism evidence="2 3">
    <name type="scientific">Raphanus sativus</name>
    <name type="common">Radish</name>
    <name type="synonym">Raphanus raphanistrum var. sativus</name>
    <dbReference type="NCBI Taxonomy" id="3726"/>
    <lineage>
        <taxon>Eukaryota</taxon>
        <taxon>Viridiplantae</taxon>
        <taxon>Streptophyta</taxon>
        <taxon>Embryophyta</taxon>
        <taxon>Tracheophyta</taxon>
        <taxon>Spermatophyta</taxon>
        <taxon>Magnoliopsida</taxon>
        <taxon>eudicotyledons</taxon>
        <taxon>Gunneridae</taxon>
        <taxon>Pentapetalae</taxon>
        <taxon>rosids</taxon>
        <taxon>malvids</taxon>
        <taxon>Brassicales</taxon>
        <taxon>Brassicaceae</taxon>
        <taxon>Brassiceae</taxon>
        <taxon>Raphanus</taxon>
    </lineage>
</organism>
<dbReference type="InterPro" id="IPR012337">
    <property type="entry name" value="RNaseH-like_sf"/>
</dbReference>
<evidence type="ECO:0000313" key="3">
    <source>
        <dbReference type="RefSeq" id="XP_018458435.1"/>
    </source>
</evidence>
<dbReference type="InterPro" id="IPR002156">
    <property type="entry name" value="RNaseH_domain"/>
</dbReference>
<dbReference type="CDD" id="cd06222">
    <property type="entry name" value="RNase_H_like"/>
    <property type="match status" value="1"/>
</dbReference>
<accession>A0A6J0LE25</accession>
<dbReference type="InterPro" id="IPR044730">
    <property type="entry name" value="RNase_H-like_dom_plant"/>
</dbReference>
<dbReference type="GeneID" id="108829267"/>
<dbReference type="PANTHER" id="PTHR34146:SF3">
    <property type="entry name" value="POLYNUCLEOTIDYL TRANSFERASE, RIBONUCLEASE H-LIKE SUPERFAMILY PROTEIN"/>
    <property type="match status" value="1"/>
</dbReference>
<evidence type="ECO:0000259" key="1">
    <source>
        <dbReference type="Pfam" id="PF13456"/>
    </source>
</evidence>
<reference evidence="2" key="1">
    <citation type="journal article" date="2019" name="Database">
        <title>The radish genome database (RadishGD): an integrated information resource for radish genomics.</title>
        <authorList>
            <person name="Yu H.J."/>
            <person name="Baek S."/>
            <person name="Lee Y.J."/>
            <person name="Cho A."/>
            <person name="Mun J.H."/>
        </authorList>
    </citation>
    <scope>NUCLEOTIDE SEQUENCE [LARGE SCALE GENOMIC DNA]</scope>
    <source>
        <strain evidence="2">cv. WK10039</strain>
    </source>
</reference>
<evidence type="ECO:0000313" key="2">
    <source>
        <dbReference type="Proteomes" id="UP000504610"/>
    </source>
</evidence>
<reference evidence="3" key="2">
    <citation type="submission" date="2025-08" db="UniProtKB">
        <authorList>
            <consortium name="RefSeq"/>
        </authorList>
    </citation>
    <scope>IDENTIFICATION</scope>
    <source>
        <tissue evidence="3">Leaf</tissue>
    </source>
</reference>
<gene>
    <name evidence="3" type="primary">LOC108829267</name>
</gene>
<dbReference type="Proteomes" id="UP000504610">
    <property type="component" value="Chromosome 1"/>
</dbReference>
<dbReference type="InterPro" id="IPR036397">
    <property type="entry name" value="RNaseH_sf"/>
</dbReference>
<dbReference type="SUPFAM" id="SSF53098">
    <property type="entry name" value="Ribonuclease H-like"/>
    <property type="match status" value="1"/>
</dbReference>
<dbReference type="AlphaFoldDB" id="A0A6J0LE25"/>
<keyword evidence="2" id="KW-1185">Reference proteome</keyword>
<dbReference type="OrthoDB" id="998186at2759"/>
<sequence length="229" mass="26731">MGIIINSIQPQIFPSPSMYNNIDYLFWRKNSIVEPENDIDPYPWIIWYIWKARNDKLFRGIDRDPGELVRHAESECQAWHIVRENMTTLQVIQEPQVLSLGDICMIDGSWTSTDPFSGLGWVWKDSRGMIQLMGMRNLRRRESALHSELEALRWAMKTILQHSNCQRFGTDCKDLIAMLTEPKVWPSFSTELEMIHTIKLCYSDFKICYVPKTENVIADSLARNAPSQF</sequence>
<dbReference type="Pfam" id="PF13456">
    <property type="entry name" value="RVT_3"/>
    <property type="match status" value="1"/>
</dbReference>
<proteinExistence type="predicted"/>
<feature type="domain" description="RNase H type-1" evidence="1">
    <location>
        <begin position="106"/>
        <end position="225"/>
    </location>
</feature>